<keyword evidence="1 3" id="KW-0413">Isomerase</keyword>
<evidence type="ECO:0000313" key="6">
    <source>
        <dbReference type="EMBL" id="MBO1803921.1"/>
    </source>
</evidence>
<dbReference type="InterPro" id="IPR026040">
    <property type="entry name" value="HyI-like"/>
</dbReference>
<dbReference type="Pfam" id="PF01261">
    <property type="entry name" value="AP_endonuc_2"/>
    <property type="match status" value="1"/>
</dbReference>
<dbReference type="EMBL" id="JAGDYL010000001">
    <property type="protein sequence ID" value="MBO1803921.1"/>
    <property type="molecule type" value="Genomic_DNA"/>
</dbReference>
<dbReference type="SUPFAM" id="SSF51658">
    <property type="entry name" value="Xylose isomerase-like"/>
    <property type="match status" value="1"/>
</dbReference>
<protein>
    <submittedName>
        <fullName evidence="6">TIM barrel protein</fullName>
    </submittedName>
</protein>
<dbReference type="PANTHER" id="PTHR43489">
    <property type="entry name" value="ISOMERASE"/>
    <property type="match status" value="1"/>
</dbReference>
<evidence type="ECO:0000256" key="2">
    <source>
        <dbReference type="ARBA" id="ARBA00023277"/>
    </source>
</evidence>
<dbReference type="InterPro" id="IPR013022">
    <property type="entry name" value="Xyl_isomerase-like_TIM-brl"/>
</dbReference>
<dbReference type="RefSeq" id="WP_208044400.1">
    <property type="nucleotide sequence ID" value="NZ_JAGDYL010000001.1"/>
</dbReference>
<proteinExistence type="inferred from homology"/>
<organism evidence="6 7">
    <name type="scientific">Leucobacter ruminantium</name>
    <dbReference type="NCBI Taxonomy" id="1289170"/>
    <lineage>
        <taxon>Bacteria</taxon>
        <taxon>Bacillati</taxon>
        <taxon>Actinomycetota</taxon>
        <taxon>Actinomycetes</taxon>
        <taxon>Micrococcales</taxon>
        <taxon>Microbacteriaceae</taxon>
        <taxon>Leucobacter</taxon>
    </lineage>
</organism>
<accession>A0A939LT81</accession>
<feature type="domain" description="Xylose isomerase-like TIM barrel" evidence="5">
    <location>
        <begin position="20"/>
        <end position="256"/>
    </location>
</feature>
<dbReference type="InterPro" id="IPR050417">
    <property type="entry name" value="Sugar_Epim/Isomerase"/>
</dbReference>
<feature type="active site" description="Proton donor/acceptor" evidence="4">
    <location>
        <position position="241"/>
    </location>
</feature>
<name>A0A939LT81_9MICO</name>
<keyword evidence="7" id="KW-1185">Reference proteome</keyword>
<evidence type="ECO:0000256" key="3">
    <source>
        <dbReference type="PIRNR" id="PIRNR006241"/>
    </source>
</evidence>
<gene>
    <name evidence="6" type="ORF">J4H91_01115</name>
</gene>
<dbReference type="Gene3D" id="3.20.20.150">
    <property type="entry name" value="Divalent-metal-dependent TIM barrel enzymes"/>
    <property type="match status" value="1"/>
</dbReference>
<evidence type="ECO:0000259" key="5">
    <source>
        <dbReference type="Pfam" id="PF01261"/>
    </source>
</evidence>
<reference evidence="6" key="1">
    <citation type="submission" date="2021-03" db="EMBL/GenBank/DDBJ databases">
        <title>Leucobacter chromiisoli sp. nov., isolated from chromium-containing soil of chemical plant.</title>
        <authorList>
            <person name="Xu Z."/>
        </authorList>
    </citation>
    <scope>NUCLEOTIDE SEQUENCE</scope>
    <source>
        <strain evidence="6">A2</strain>
    </source>
</reference>
<sequence>MLWSISIQLMWDRLPFPDRVRAVAASGFDLVDLWDWRNSDIDAVHAACLETGIGVNGFFGTRDTALCDPAERTDVLDEIKRNLDVAVRVGARQLHVFSNAILPGGVVRPGPDLDAAQLLDVCAERLTEAADVVAGSGVQIVLEHLNTVFLPGYLWDDVRITAELVGRIDRPAEVGGVFDTFHQQLTHGRLTDALIETLPRLSRIDLAQVPGRFEPGSGEIDLGFLLETARNRGWDGTVTFECVPSNGNPETAIAAVRSLIQRFENGQEDQR</sequence>
<dbReference type="GO" id="GO:0016853">
    <property type="term" value="F:isomerase activity"/>
    <property type="evidence" value="ECO:0007669"/>
    <property type="project" value="UniProtKB-KW"/>
</dbReference>
<keyword evidence="2" id="KW-0119">Carbohydrate metabolism</keyword>
<comment type="caution">
    <text evidence="6">The sequence shown here is derived from an EMBL/GenBank/DDBJ whole genome shotgun (WGS) entry which is preliminary data.</text>
</comment>
<feature type="active site" description="Proton donor/acceptor" evidence="4">
    <location>
        <position position="143"/>
    </location>
</feature>
<dbReference type="Proteomes" id="UP000664398">
    <property type="component" value="Unassembled WGS sequence"/>
</dbReference>
<evidence type="ECO:0000313" key="7">
    <source>
        <dbReference type="Proteomes" id="UP000664398"/>
    </source>
</evidence>
<evidence type="ECO:0000256" key="4">
    <source>
        <dbReference type="PIRSR" id="PIRSR006241-50"/>
    </source>
</evidence>
<dbReference type="AlphaFoldDB" id="A0A939LT81"/>
<evidence type="ECO:0000256" key="1">
    <source>
        <dbReference type="ARBA" id="ARBA00023235"/>
    </source>
</evidence>
<comment type="similarity">
    <text evidence="3">Belongs to the hyi family.</text>
</comment>
<dbReference type="InterPro" id="IPR036237">
    <property type="entry name" value="Xyl_isomerase-like_sf"/>
</dbReference>
<dbReference type="PIRSF" id="PIRSF006241">
    <property type="entry name" value="HyI"/>
    <property type="match status" value="1"/>
</dbReference>